<dbReference type="SUPFAM" id="SSF56436">
    <property type="entry name" value="C-type lectin-like"/>
    <property type="match status" value="2"/>
</dbReference>
<evidence type="ECO:0000313" key="2">
    <source>
        <dbReference type="Proteomes" id="UP000887540"/>
    </source>
</evidence>
<dbReference type="CDD" id="cd00037">
    <property type="entry name" value="CLECT"/>
    <property type="match status" value="2"/>
</dbReference>
<dbReference type="Gene3D" id="3.10.100.10">
    <property type="entry name" value="Mannose-Binding Protein A, subunit A"/>
    <property type="match status" value="3"/>
</dbReference>
<dbReference type="Pfam" id="PF00059">
    <property type="entry name" value="Lectin_C"/>
    <property type="match status" value="1"/>
</dbReference>
<dbReference type="InterPro" id="IPR001304">
    <property type="entry name" value="C-type_lectin-like"/>
</dbReference>
<dbReference type="Proteomes" id="UP000887540">
    <property type="component" value="Unplaced"/>
</dbReference>
<dbReference type="InterPro" id="IPR016186">
    <property type="entry name" value="C-type_lectin-like/link_sf"/>
</dbReference>
<dbReference type="PROSITE" id="PS50041">
    <property type="entry name" value="C_TYPE_LECTIN_2"/>
    <property type="match status" value="1"/>
</dbReference>
<keyword evidence="2" id="KW-1185">Reference proteome</keyword>
<accession>A0A914CT35</accession>
<dbReference type="AlphaFoldDB" id="A0A914CT35"/>
<protein>
    <submittedName>
        <fullName evidence="3">C-type lectin domain-containing protein</fullName>
    </submittedName>
</protein>
<evidence type="ECO:0000313" key="3">
    <source>
        <dbReference type="WBParaSite" id="ACRNAN_scaffold13478.g33147.t1"/>
    </source>
</evidence>
<proteinExistence type="predicted"/>
<feature type="domain" description="C-type lectin" evidence="1">
    <location>
        <begin position="115"/>
        <end position="222"/>
    </location>
</feature>
<dbReference type="WBParaSite" id="ACRNAN_scaffold13478.g33147.t1">
    <property type="protein sequence ID" value="ACRNAN_scaffold13478.g33147.t1"/>
    <property type="gene ID" value="ACRNAN_scaffold13478.g33147"/>
</dbReference>
<dbReference type="SMART" id="SM00034">
    <property type="entry name" value="CLECT"/>
    <property type="match status" value="2"/>
</dbReference>
<dbReference type="InterPro" id="IPR016187">
    <property type="entry name" value="CTDL_fold"/>
</dbReference>
<dbReference type="PANTHER" id="PTHR22803">
    <property type="entry name" value="MANNOSE, PHOSPHOLIPASE, LECTIN RECEPTOR RELATED"/>
    <property type="match status" value="1"/>
</dbReference>
<evidence type="ECO:0000259" key="1">
    <source>
        <dbReference type="PROSITE" id="PS50041"/>
    </source>
</evidence>
<dbReference type="InterPro" id="IPR050111">
    <property type="entry name" value="C-type_lectin/snaclec_domain"/>
</dbReference>
<sequence length="251" mass="27907">MDPDTCYKFSTIPKSFDDAEADCIENKQGHLASISSGFENSFVLGQPSSNGSCLLINSNSNSGKWSSSICDIKQNYICKIKSTNDNFPTNTPAILTTSKPLIINDCESEWTYYNVTNMCYKVFHGQTCSESEATCVQNGGHLVSIHSWEENVFIAQLSKAGYTFGNDYPWGRYHVLIGLMNPTLNGDFHWSDGSPYDYQNWCDSDLSMGCTTLVADQDTGGWFQGWVSNAEETVHRAFVCQKSPIAHICQN</sequence>
<name>A0A914CT35_9BILA</name>
<reference evidence="3" key="1">
    <citation type="submission" date="2022-11" db="UniProtKB">
        <authorList>
            <consortium name="WormBaseParasite"/>
        </authorList>
    </citation>
    <scope>IDENTIFICATION</scope>
</reference>
<organism evidence="2 3">
    <name type="scientific">Acrobeloides nanus</name>
    <dbReference type="NCBI Taxonomy" id="290746"/>
    <lineage>
        <taxon>Eukaryota</taxon>
        <taxon>Metazoa</taxon>
        <taxon>Ecdysozoa</taxon>
        <taxon>Nematoda</taxon>
        <taxon>Chromadorea</taxon>
        <taxon>Rhabditida</taxon>
        <taxon>Tylenchina</taxon>
        <taxon>Cephalobomorpha</taxon>
        <taxon>Cephaloboidea</taxon>
        <taxon>Cephalobidae</taxon>
        <taxon>Acrobeloides</taxon>
    </lineage>
</organism>